<dbReference type="InterPro" id="IPR002109">
    <property type="entry name" value="Glutaredoxin"/>
</dbReference>
<protein>
    <recommendedName>
        <fullName evidence="2">Glutaredoxin domain-containing protein</fullName>
    </recommendedName>
</protein>
<feature type="region of interest" description="Disordered" evidence="1">
    <location>
        <begin position="13"/>
        <end position="32"/>
    </location>
</feature>
<evidence type="ECO:0000313" key="4">
    <source>
        <dbReference type="Proteomes" id="UP000030748"/>
    </source>
</evidence>
<sequence length="313" mass="34098">MYILFTLDQYDQKQNQTKNSPKSAVSATTLCPSPPPLTSTTYGFLTLDPPPPPPAAPPPRLKLGSLLSTPLSEPDPDPETINSWDLMAGLVDSDNAPSFRFSTPKPSETPNLVISDNYASLKSFLDGFETICPPNGGENKVVLYSTSLRGVRKTFEECNSVRSAIQGLGISVSERDISMDRGFRDELTELMKKTTKNKNRKGAESSNVVETTPPRLFVKGRYIGGFEEVMKIVEEGYIGKLLEGLPMIKGGYNNVCEGCGGVGFLPCFTCYGSCKMTVIINEQVNKKKKKNKSVVVKCSDCNENGLVICPICA</sequence>
<accession>A0A022QW64</accession>
<evidence type="ECO:0000259" key="2">
    <source>
        <dbReference type="Pfam" id="PF00462"/>
    </source>
</evidence>
<evidence type="ECO:0000256" key="1">
    <source>
        <dbReference type="SAM" id="MobiDB-lite"/>
    </source>
</evidence>
<reference evidence="3 4" key="1">
    <citation type="journal article" date="2013" name="Proc. Natl. Acad. Sci. U.S.A.">
        <title>Fine-scale variation in meiotic recombination in Mimulus inferred from population shotgun sequencing.</title>
        <authorList>
            <person name="Hellsten U."/>
            <person name="Wright K.M."/>
            <person name="Jenkins J."/>
            <person name="Shu S."/>
            <person name="Yuan Y."/>
            <person name="Wessler S.R."/>
            <person name="Schmutz J."/>
            <person name="Willis J.H."/>
            <person name="Rokhsar D.S."/>
        </authorList>
    </citation>
    <scope>NUCLEOTIDE SEQUENCE [LARGE SCALE GENOMIC DNA]</scope>
    <source>
        <strain evidence="4">cv. DUN x IM62</strain>
    </source>
</reference>
<dbReference type="eggNOG" id="KOG2824">
    <property type="taxonomic scope" value="Eukaryota"/>
</dbReference>
<dbReference type="Pfam" id="PF00462">
    <property type="entry name" value="Glutaredoxin"/>
    <property type="match status" value="1"/>
</dbReference>
<dbReference type="CDD" id="cd03031">
    <property type="entry name" value="GRX_GRX_like"/>
    <property type="match status" value="1"/>
</dbReference>
<dbReference type="STRING" id="4155.A0A022QW64"/>
<dbReference type="AlphaFoldDB" id="A0A022QW64"/>
<organism evidence="3 4">
    <name type="scientific">Erythranthe guttata</name>
    <name type="common">Yellow monkey flower</name>
    <name type="synonym">Mimulus guttatus</name>
    <dbReference type="NCBI Taxonomy" id="4155"/>
    <lineage>
        <taxon>Eukaryota</taxon>
        <taxon>Viridiplantae</taxon>
        <taxon>Streptophyta</taxon>
        <taxon>Embryophyta</taxon>
        <taxon>Tracheophyta</taxon>
        <taxon>Spermatophyta</taxon>
        <taxon>Magnoliopsida</taxon>
        <taxon>eudicotyledons</taxon>
        <taxon>Gunneridae</taxon>
        <taxon>Pentapetalae</taxon>
        <taxon>asterids</taxon>
        <taxon>lamiids</taxon>
        <taxon>Lamiales</taxon>
        <taxon>Phrymaceae</taxon>
        <taxon>Erythranthe</taxon>
    </lineage>
</organism>
<dbReference type="PANTHER" id="PTHR45669:SF22">
    <property type="entry name" value="GLUTAREDOXIN DOMAIN-CONTAINING CYSTEINE-RICH PROTEIN CG12206-RELATED"/>
    <property type="match status" value="1"/>
</dbReference>
<dbReference type="InterPro" id="IPR036249">
    <property type="entry name" value="Thioredoxin-like_sf"/>
</dbReference>
<dbReference type="EMBL" id="KI630963">
    <property type="protein sequence ID" value="EYU31548.1"/>
    <property type="molecule type" value="Genomic_DNA"/>
</dbReference>
<dbReference type="Gene3D" id="3.40.30.10">
    <property type="entry name" value="Glutaredoxin"/>
    <property type="match status" value="1"/>
</dbReference>
<dbReference type="PANTHER" id="PTHR45669">
    <property type="entry name" value="GLUTAREDOXIN DOMAIN-CONTAINING CYSTEINE-RICH PROTEIN CG12206-RELATED"/>
    <property type="match status" value="1"/>
</dbReference>
<feature type="domain" description="Glutaredoxin" evidence="2">
    <location>
        <begin position="141"/>
        <end position="223"/>
    </location>
</feature>
<dbReference type="Proteomes" id="UP000030748">
    <property type="component" value="Unassembled WGS sequence"/>
</dbReference>
<keyword evidence="4" id="KW-1185">Reference proteome</keyword>
<feature type="compositionally biased region" description="Polar residues" evidence="1">
    <location>
        <begin position="13"/>
        <end position="27"/>
    </location>
</feature>
<proteinExistence type="predicted"/>
<name>A0A022QW64_ERYGU</name>
<evidence type="ECO:0000313" key="3">
    <source>
        <dbReference type="EMBL" id="EYU31548.1"/>
    </source>
</evidence>
<feature type="compositionally biased region" description="Pro residues" evidence="1">
    <location>
        <begin position="48"/>
        <end position="60"/>
    </location>
</feature>
<feature type="region of interest" description="Disordered" evidence="1">
    <location>
        <begin position="46"/>
        <end position="77"/>
    </location>
</feature>
<dbReference type="SUPFAM" id="SSF52833">
    <property type="entry name" value="Thioredoxin-like"/>
    <property type="match status" value="1"/>
</dbReference>
<dbReference type="Pfam" id="PF23733">
    <property type="entry name" value="GRXCR1-2_C"/>
    <property type="match status" value="1"/>
</dbReference>
<gene>
    <name evidence="3" type="ORF">MIMGU_mgv1a022765mg</name>
</gene>
<dbReference type="PROSITE" id="PS51354">
    <property type="entry name" value="GLUTAREDOXIN_2"/>
    <property type="match status" value="1"/>
</dbReference>